<dbReference type="PRINTS" id="PR02011">
    <property type="entry name" value="RCMTNCL1"/>
</dbReference>
<gene>
    <name evidence="12" type="ORF">MGL_1048</name>
</gene>
<dbReference type="Pfam" id="PF25376">
    <property type="entry name" value="Pre-PUA_NSUN2"/>
    <property type="match status" value="1"/>
</dbReference>
<reference evidence="12 13" key="1">
    <citation type="journal article" date="2007" name="Proc. Natl. Acad. Sci. U.S.A.">
        <title>Dandruff-associated Malassezia genomes reveal convergent and divergent virulence traits shared with plant and human fungal pathogens.</title>
        <authorList>
            <person name="Xu J."/>
            <person name="Saunders C.W."/>
            <person name="Hu P."/>
            <person name="Grant R.A."/>
            <person name="Boekhout T."/>
            <person name="Kuramae E.E."/>
            <person name="Kronstad J.W."/>
            <person name="Deangelis Y.M."/>
            <person name="Reeder N.L."/>
            <person name="Johnstone K.R."/>
            <person name="Leland M."/>
            <person name="Fieno A.M."/>
            <person name="Begley W.M."/>
            <person name="Sun Y."/>
            <person name="Lacey M.P."/>
            <person name="Chaudhary T."/>
            <person name="Keough T."/>
            <person name="Chu L."/>
            <person name="Sears R."/>
            <person name="Yuan B."/>
            <person name="Dawson T.L.Jr."/>
        </authorList>
    </citation>
    <scope>NUCLEOTIDE SEQUENCE [LARGE SCALE GENOMIC DNA]</scope>
    <source>
        <strain evidence="13">ATCC MYA-4612 / CBS 7966</strain>
    </source>
</reference>
<evidence type="ECO:0000256" key="10">
    <source>
        <dbReference type="SAM" id="MobiDB-lite"/>
    </source>
</evidence>
<proteinExistence type="inferred from homology"/>
<feature type="compositionally biased region" description="Basic and acidic residues" evidence="10">
    <location>
        <begin position="874"/>
        <end position="897"/>
    </location>
</feature>
<dbReference type="GeneID" id="5856085"/>
<evidence type="ECO:0000256" key="8">
    <source>
        <dbReference type="ARBA" id="ARBA00023242"/>
    </source>
</evidence>
<feature type="binding site" evidence="9">
    <location>
        <begin position="177"/>
        <end position="183"/>
    </location>
    <ligand>
        <name>S-adenosyl-L-methionine</name>
        <dbReference type="ChEBI" id="CHEBI:59789"/>
    </ligand>
</feature>
<dbReference type="PANTHER" id="PTHR22808">
    <property type="entry name" value="NCL1 YEAST -RELATED NOL1/NOP2/FMU SUN DOMAIN-CONTAINING"/>
    <property type="match status" value="1"/>
</dbReference>
<keyword evidence="4 9" id="KW-0808">Transferase</keyword>
<comment type="subcellular location">
    <subcellularLocation>
        <location evidence="1">Nucleus</location>
    </subcellularLocation>
</comment>
<organism evidence="12 13">
    <name type="scientific">Malassezia globosa (strain ATCC MYA-4612 / CBS 7966)</name>
    <name type="common">Dandruff-associated fungus</name>
    <dbReference type="NCBI Taxonomy" id="425265"/>
    <lineage>
        <taxon>Eukaryota</taxon>
        <taxon>Fungi</taxon>
        <taxon>Dikarya</taxon>
        <taxon>Basidiomycota</taxon>
        <taxon>Ustilaginomycotina</taxon>
        <taxon>Malasseziomycetes</taxon>
        <taxon>Malasseziales</taxon>
        <taxon>Malasseziaceae</taxon>
        <taxon>Malassezia</taxon>
    </lineage>
</organism>
<feature type="compositionally biased region" description="Polar residues" evidence="10">
    <location>
        <begin position="863"/>
        <end position="872"/>
    </location>
</feature>
<dbReference type="InterPro" id="IPR049560">
    <property type="entry name" value="MeTrfase_RsmB-F_NOP2_cat"/>
</dbReference>
<dbReference type="OMA" id="KSLWPQG"/>
<comment type="similarity">
    <text evidence="9">Belongs to the class I-like SAM-binding methyltransferase superfamily. RsmB/NOP family.</text>
</comment>
<feature type="compositionally biased region" description="Low complexity" evidence="10">
    <location>
        <begin position="578"/>
        <end position="600"/>
    </location>
</feature>
<feature type="compositionally biased region" description="Polar residues" evidence="10">
    <location>
        <begin position="521"/>
        <end position="535"/>
    </location>
</feature>
<feature type="active site" description="Nucleophile" evidence="9">
    <location>
        <position position="327"/>
    </location>
</feature>
<feature type="compositionally biased region" description="Gly residues" evidence="10">
    <location>
        <begin position="12"/>
        <end position="24"/>
    </location>
</feature>
<dbReference type="InterPro" id="IPR023267">
    <property type="entry name" value="RCMT"/>
</dbReference>
<dbReference type="STRING" id="425265.A8PW88"/>
<evidence type="ECO:0000313" key="12">
    <source>
        <dbReference type="EMBL" id="EDP44566.1"/>
    </source>
</evidence>
<evidence type="ECO:0000256" key="6">
    <source>
        <dbReference type="ARBA" id="ARBA00022694"/>
    </source>
</evidence>
<dbReference type="SUPFAM" id="SSF53335">
    <property type="entry name" value="S-adenosyl-L-methionine-dependent methyltransferases"/>
    <property type="match status" value="1"/>
</dbReference>
<keyword evidence="6" id="KW-0819">tRNA processing</keyword>
<accession>A8PW88</accession>
<feature type="compositionally biased region" description="Basic and acidic residues" evidence="10">
    <location>
        <begin position="556"/>
        <end position="577"/>
    </location>
</feature>
<dbReference type="InterPro" id="IPR057286">
    <property type="entry name" value="PUA_NSUN2"/>
</dbReference>
<dbReference type="GO" id="GO:0030488">
    <property type="term" value="P:tRNA methylation"/>
    <property type="evidence" value="ECO:0007669"/>
    <property type="project" value="TreeGrafter"/>
</dbReference>
<comment type="caution">
    <text evidence="12">The sequence shown here is derived from an EMBL/GenBank/DDBJ whole genome shotgun (WGS) entry which is preliminary data.</text>
</comment>
<evidence type="ECO:0000259" key="11">
    <source>
        <dbReference type="PROSITE" id="PS51686"/>
    </source>
</evidence>
<feature type="compositionally biased region" description="Polar residues" evidence="10">
    <location>
        <begin position="912"/>
        <end position="922"/>
    </location>
</feature>
<dbReference type="InterPro" id="IPR023270">
    <property type="entry name" value="RCMT_NCL1"/>
</dbReference>
<dbReference type="PRINTS" id="PR02008">
    <property type="entry name" value="RCMTFAMILY"/>
</dbReference>
<feature type="domain" description="SAM-dependent MTase RsmB/NOP-type" evidence="11">
    <location>
        <begin position="59"/>
        <end position="488"/>
    </location>
</feature>
<feature type="compositionally biased region" description="Basic and acidic residues" evidence="10">
    <location>
        <begin position="601"/>
        <end position="616"/>
    </location>
</feature>
<dbReference type="InterPro" id="IPR057285">
    <property type="entry name" value="Pre-PUA_NSUN2"/>
</dbReference>
<dbReference type="FunCoup" id="A8PW88">
    <property type="interactions" value="822"/>
</dbReference>
<dbReference type="KEGG" id="mgl:MGL_1048"/>
<keyword evidence="8" id="KW-0539">Nucleus</keyword>
<feature type="region of interest" description="Disordered" evidence="10">
    <location>
        <begin position="518"/>
        <end position="625"/>
    </location>
</feature>
<feature type="region of interest" description="Disordered" evidence="10">
    <location>
        <begin position="1"/>
        <end position="33"/>
    </location>
</feature>
<evidence type="ECO:0000256" key="4">
    <source>
        <dbReference type="ARBA" id="ARBA00022679"/>
    </source>
</evidence>
<name>A8PW88_MALGO</name>
<dbReference type="VEuPathDB" id="FungiDB:MGL_1048"/>
<dbReference type="EMBL" id="AAYY01000003">
    <property type="protein sequence ID" value="EDP44566.1"/>
    <property type="molecule type" value="Genomic_DNA"/>
</dbReference>
<dbReference type="Pfam" id="PF25378">
    <property type="entry name" value="PUA_NSUN2"/>
    <property type="match status" value="1"/>
</dbReference>
<dbReference type="PROSITE" id="PS51686">
    <property type="entry name" value="SAM_MT_RSMB_NOP"/>
    <property type="match status" value="1"/>
</dbReference>
<keyword evidence="13" id="KW-1185">Reference proteome</keyword>
<sequence length="922" mass="101838">MGRGRAYRRGAGARGGKRSGGSGSGERHGEYTTFEQRSPKFEAYYRGQGIVPDEEWDTFIESMRTPLPTTFRITSGKPTARQLLDAMNKIYLPFLSNVQFEGEKVTPPRQLEWYPEGLGWHLDVRKNVLRKSPEFKRFQQFLVHETEVGSISRQEAVSMLPPLFLDVRPEHLVLDLCAAPGSKTAQLIEAIHSPLTSSPDAFDPMPLGVVVANDSDTKRAHMLVHQAQRLPSPSLCVTNVDASNMANIQVAWKGEQPSDPICQRELKYDRVLADVPCSGDATLRKNLSIWKDWTPMNGTGLHALQLRILIRGLMLLRPGGRLVYSTCSLNPIENEAVVAAALRHFQGDVTVFDASSMLPALKRRPGMTSWKVAPGRGAHLFSASSKTEKEKTADSDAQPPVHTQPEQHNEQDQQAEQDRPETTTPLPRIPWIDSWDALEAVDADLASRTPKSLWPQGDEETLHLERCIRVYPHMQNTGGFFVCVLEKKPKTPEESASMAPGMSRAMDAITKDLLAAEQDESSANGNKDYHNTNNAPGAGSVNDHANATETSTRTKRPSEESEHEAKRVKPDAPKEAAQDGQDSQDSQNASSNPSKVPDVVPVDKHRADREAKRRGNSDAPIGAGGMPYREDPFVYVHPMNPEIQSCVQWFGLHNFPVANLLVRNPERVPLRSVYLTSNTVRAIVAGGGPGAGVHPTLNPLKIRLLNCGVKVFGRQESVSKSTQAPNAMAVNGDAALRRENVSSTLACRWRVVSDSLYSMRPYLHDKIVLKATLSDLAFFIREYYPVLEKIPGSVGEFLRGAEMGSYVLDIQPSEHDGHKLSVALSYPVWRSMASANLMLDKQEKSALSFRLFDTDLSDPDGQRQFSANPQQRKQNKEKSESGDNVKQRDPLGSDSKENVIATADDLAKAQANVANPQSNVDQ</sequence>
<evidence type="ECO:0000256" key="5">
    <source>
        <dbReference type="ARBA" id="ARBA00022691"/>
    </source>
</evidence>
<evidence type="ECO:0000256" key="9">
    <source>
        <dbReference type="PROSITE-ProRule" id="PRU01023"/>
    </source>
</evidence>
<dbReference type="GO" id="GO:0005634">
    <property type="term" value="C:nucleus"/>
    <property type="evidence" value="ECO:0007669"/>
    <property type="project" value="UniProtKB-SubCell"/>
</dbReference>
<dbReference type="GO" id="GO:0005737">
    <property type="term" value="C:cytoplasm"/>
    <property type="evidence" value="ECO:0007669"/>
    <property type="project" value="TreeGrafter"/>
</dbReference>
<dbReference type="PANTHER" id="PTHR22808:SF1">
    <property type="entry name" value="RNA CYTOSINE-C(5)-METHYLTRANSFERASE NSUN2-RELATED"/>
    <property type="match status" value="1"/>
</dbReference>
<dbReference type="InterPro" id="IPR001678">
    <property type="entry name" value="MeTrfase_RsmB-F_NOP2_dom"/>
</dbReference>
<feature type="binding site" evidence="9">
    <location>
        <position position="274"/>
    </location>
    <ligand>
        <name>S-adenosyl-L-methionine</name>
        <dbReference type="ChEBI" id="CHEBI:59789"/>
    </ligand>
</feature>
<feature type="binding site" evidence="9">
    <location>
        <position position="241"/>
    </location>
    <ligand>
        <name>S-adenosyl-L-methionine</name>
        <dbReference type="ChEBI" id="CHEBI:59789"/>
    </ligand>
</feature>
<protein>
    <recommendedName>
        <fullName evidence="11">SAM-dependent MTase RsmB/NOP-type domain-containing protein</fullName>
    </recommendedName>
</protein>
<dbReference type="InterPro" id="IPR029063">
    <property type="entry name" value="SAM-dependent_MTases_sf"/>
</dbReference>
<dbReference type="RefSeq" id="XP_001731780.1">
    <property type="nucleotide sequence ID" value="XM_001731728.1"/>
</dbReference>
<evidence type="ECO:0000256" key="3">
    <source>
        <dbReference type="ARBA" id="ARBA00022603"/>
    </source>
</evidence>
<dbReference type="Proteomes" id="UP000008837">
    <property type="component" value="Unassembled WGS sequence"/>
</dbReference>
<feature type="binding site" evidence="9">
    <location>
        <position position="214"/>
    </location>
    <ligand>
        <name>S-adenosyl-L-methionine</name>
        <dbReference type="ChEBI" id="CHEBI:59789"/>
    </ligand>
</feature>
<evidence type="ECO:0000313" key="13">
    <source>
        <dbReference type="Proteomes" id="UP000008837"/>
    </source>
</evidence>
<evidence type="ECO:0000256" key="1">
    <source>
        <dbReference type="ARBA" id="ARBA00004123"/>
    </source>
</evidence>
<dbReference type="Gene3D" id="3.40.50.150">
    <property type="entry name" value="Vaccinia Virus protein VP39"/>
    <property type="match status" value="1"/>
</dbReference>
<keyword evidence="7 9" id="KW-0694">RNA-binding</keyword>
<dbReference type="OrthoDB" id="6093671at2759"/>
<keyword evidence="3 9" id="KW-0489">Methyltransferase</keyword>
<dbReference type="AlphaFoldDB" id="A8PW88"/>
<dbReference type="GO" id="GO:0016428">
    <property type="term" value="F:tRNA (cytidine-5-)-methyltransferase activity"/>
    <property type="evidence" value="ECO:0007669"/>
    <property type="project" value="InterPro"/>
</dbReference>
<evidence type="ECO:0000256" key="7">
    <source>
        <dbReference type="ARBA" id="ARBA00022884"/>
    </source>
</evidence>
<feature type="region of interest" description="Disordered" evidence="10">
    <location>
        <begin position="383"/>
        <end position="430"/>
    </location>
</feature>
<evidence type="ECO:0000256" key="2">
    <source>
        <dbReference type="ARBA" id="ARBA00022555"/>
    </source>
</evidence>
<dbReference type="InParanoid" id="A8PW88"/>
<feature type="region of interest" description="Disordered" evidence="10">
    <location>
        <begin position="858"/>
        <end position="922"/>
    </location>
</feature>
<feature type="compositionally biased region" description="Basic and acidic residues" evidence="10">
    <location>
        <begin position="405"/>
        <end position="421"/>
    </location>
</feature>
<keyword evidence="2" id="KW-0820">tRNA-binding</keyword>
<dbReference type="GO" id="GO:0000049">
    <property type="term" value="F:tRNA binding"/>
    <property type="evidence" value="ECO:0007669"/>
    <property type="project" value="UniProtKB-KW"/>
</dbReference>
<dbReference type="Pfam" id="PF01189">
    <property type="entry name" value="Methyltr_RsmB-F"/>
    <property type="match status" value="1"/>
</dbReference>
<keyword evidence="5 9" id="KW-0949">S-adenosyl-L-methionine</keyword>